<protein>
    <submittedName>
        <fullName evidence="1">Uncharacterized protein</fullName>
    </submittedName>
</protein>
<evidence type="ECO:0000313" key="2">
    <source>
        <dbReference type="Proteomes" id="UP000499080"/>
    </source>
</evidence>
<dbReference type="AlphaFoldDB" id="A0A4Y2CE67"/>
<keyword evidence="2" id="KW-1185">Reference proteome</keyword>
<evidence type="ECO:0000313" key="1">
    <source>
        <dbReference type="EMBL" id="GBM02037.1"/>
    </source>
</evidence>
<reference evidence="1 2" key="1">
    <citation type="journal article" date="2019" name="Sci. Rep.">
        <title>Orb-weaving spider Araneus ventricosus genome elucidates the spidroin gene catalogue.</title>
        <authorList>
            <person name="Kono N."/>
            <person name="Nakamura H."/>
            <person name="Ohtoshi R."/>
            <person name="Moran D.A.P."/>
            <person name="Shinohara A."/>
            <person name="Yoshida Y."/>
            <person name="Fujiwara M."/>
            <person name="Mori M."/>
            <person name="Tomita M."/>
            <person name="Arakawa K."/>
        </authorList>
    </citation>
    <scope>NUCLEOTIDE SEQUENCE [LARGE SCALE GENOMIC DNA]</scope>
</reference>
<organism evidence="1 2">
    <name type="scientific">Araneus ventricosus</name>
    <name type="common">Orbweaver spider</name>
    <name type="synonym">Epeira ventricosa</name>
    <dbReference type="NCBI Taxonomy" id="182803"/>
    <lineage>
        <taxon>Eukaryota</taxon>
        <taxon>Metazoa</taxon>
        <taxon>Ecdysozoa</taxon>
        <taxon>Arthropoda</taxon>
        <taxon>Chelicerata</taxon>
        <taxon>Arachnida</taxon>
        <taxon>Araneae</taxon>
        <taxon>Araneomorphae</taxon>
        <taxon>Entelegynae</taxon>
        <taxon>Araneoidea</taxon>
        <taxon>Araneidae</taxon>
        <taxon>Araneus</taxon>
    </lineage>
</organism>
<dbReference type="EMBL" id="BGPR01000176">
    <property type="protein sequence ID" value="GBM02037.1"/>
    <property type="molecule type" value="Genomic_DNA"/>
</dbReference>
<sequence length="96" mass="10556">MRAPLKKTDTYQWACGGLLIRCRLRGQKVPGSRPDSIEEPRLSMFGAVKSVGVKCPPASMARKFGEVDAGSDVVLTAVQYYEVRPKRAFVLLQNGT</sequence>
<proteinExistence type="predicted"/>
<accession>A0A4Y2CE67</accession>
<comment type="caution">
    <text evidence="1">The sequence shown here is derived from an EMBL/GenBank/DDBJ whole genome shotgun (WGS) entry which is preliminary data.</text>
</comment>
<name>A0A4Y2CE67_ARAVE</name>
<dbReference type="Proteomes" id="UP000499080">
    <property type="component" value="Unassembled WGS sequence"/>
</dbReference>
<gene>
    <name evidence="1" type="ORF">AVEN_209734_1</name>
</gene>